<dbReference type="Gene3D" id="3.10.20.230">
    <property type="entry name" value="Doublecortin domain"/>
    <property type="match status" value="1"/>
</dbReference>
<dbReference type="GO" id="GO:0005930">
    <property type="term" value="C:axoneme"/>
    <property type="evidence" value="ECO:0007669"/>
    <property type="project" value="TreeGrafter"/>
</dbReference>
<feature type="compositionally biased region" description="Acidic residues" evidence="1">
    <location>
        <begin position="235"/>
        <end position="245"/>
    </location>
</feature>
<feature type="region of interest" description="Disordered" evidence="1">
    <location>
        <begin position="52"/>
        <end position="321"/>
    </location>
</feature>
<evidence type="ECO:0000256" key="1">
    <source>
        <dbReference type="SAM" id="MobiDB-lite"/>
    </source>
</evidence>
<dbReference type="GO" id="GO:0035556">
    <property type="term" value="P:intracellular signal transduction"/>
    <property type="evidence" value="ECO:0007669"/>
    <property type="project" value="InterPro"/>
</dbReference>
<reference evidence="3" key="2">
    <citation type="submission" date="2025-09" db="UniProtKB">
        <authorList>
            <consortium name="Ensembl"/>
        </authorList>
    </citation>
    <scope>IDENTIFICATION</scope>
</reference>
<feature type="compositionally biased region" description="Basic and acidic residues" evidence="1">
    <location>
        <begin position="163"/>
        <end position="174"/>
    </location>
</feature>
<evidence type="ECO:0000259" key="2">
    <source>
        <dbReference type="PROSITE" id="PS50309"/>
    </source>
</evidence>
<protein>
    <submittedName>
        <fullName evidence="3">Doublecortin domain containing 2</fullName>
    </submittedName>
</protein>
<feature type="compositionally biased region" description="Basic and acidic residues" evidence="1">
    <location>
        <begin position="216"/>
        <end position="234"/>
    </location>
</feature>
<reference evidence="3" key="1">
    <citation type="submission" date="2025-08" db="UniProtKB">
        <authorList>
            <consortium name="Ensembl"/>
        </authorList>
    </citation>
    <scope>IDENTIFICATION</scope>
</reference>
<dbReference type="Proteomes" id="UP000694543">
    <property type="component" value="Unplaced"/>
</dbReference>
<dbReference type="GO" id="GO:0005874">
    <property type="term" value="C:microtubule"/>
    <property type="evidence" value="ECO:0007669"/>
    <property type="project" value="TreeGrafter"/>
</dbReference>
<feature type="domain" description="Doublecortin" evidence="2">
    <location>
        <begin position="7"/>
        <end position="42"/>
    </location>
</feature>
<dbReference type="InterPro" id="IPR003533">
    <property type="entry name" value="Doublecortin_dom"/>
</dbReference>
<sequence>DFTCSFRLYTLDGKHVQNGSDLEKGQFYVAVGREKFKKLPYGELLFSKSTIRPQGSKASVLPPIAGSRKSKGSGNDRQSKSTGGSSDPGENSSSPQPPKEKVKKCHNPEDSVSRGHSSNKSTKANQTASTRFLQDNGEGIYRAREKQSETWGAAEVQEDEDTRVEVPLDQRPAETVDEEEDAEEEDDRGEEEAYKQKEEHSEVNGEESGETVTKSNRGENKKKLNGNYEHKIEETENVDQAEEEELTHLNGKINKDSGGLMEQMNSHDDLQHEEDVKEDNSGSQDQVDSHHEKASRNPRVTITSPQESETKDQSNGYAAVA</sequence>
<dbReference type="GO" id="GO:0060091">
    <property type="term" value="C:kinocilium"/>
    <property type="evidence" value="ECO:0007669"/>
    <property type="project" value="TreeGrafter"/>
</dbReference>
<dbReference type="SUPFAM" id="SSF89837">
    <property type="entry name" value="Doublecortin (DC)"/>
    <property type="match status" value="1"/>
</dbReference>
<feature type="compositionally biased region" description="Polar residues" evidence="1">
    <location>
        <begin position="114"/>
        <end position="133"/>
    </location>
</feature>
<dbReference type="PANTHER" id="PTHR23004:SF5">
    <property type="entry name" value="DOUBLECORTIN DOMAIN-CONTAINING PROTEIN 2"/>
    <property type="match status" value="1"/>
</dbReference>
<keyword evidence="4" id="KW-1185">Reference proteome</keyword>
<dbReference type="GO" id="GO:0001764">
    <property type="term" value="P:neuron migration"/>
    <property type="evidence" value="ECO:0007669"/>
    <property type="project" value="TreeGrafter"/>
</dbReference>
<feature type="compositionally biased region" description="Basic and acidic residues" evidence="1">
    <location>
        <begin position="265"/>
        <end position="280"/>
    </location>
</feature>
<dbReference type="GO" id="GO:0005815">
    <property type="term" value="C:microtubule organizing center"/>
    <property type="evidence" value="ECO:0007669"/>
    <property type="project" value="TreeGrafter"/>
</dbReference>
<dbReference type="PROSITE" id="PS50309">
    <property type="entry name" value="DC"/>
    <property type="match status" value="1"/>
</dbReference>
<dbReference type="GO" id="GO:0048813">
    <property type="term" value="P:dendrite morphogenesis"/>
    <property type="evidence" value="ECO:0007669"/>
    <property type="project" value="TreeGrafter"/>
</dbReference>
<evidence type="ECO:0000313" key="4">
    <source>
        <dbReference type="Proteomes" id="UP000694543"/>
    </source>
</evidence>
<feature type="compositionally biased region" description="Polar residues" evidence="1">
    <location>
        <begin position="72"/>
        <end position="94"/>
    </location>
</feature>
<organism evidence="3 4">
    <name type="scientific">Chrysolophus pictus</name>
    <name type="common">Golden pheasant</name>
    <name type="synonym">Phasianus pictus</name>
    <dbReference type="NCBI Taxonomy" id="9089"/>
    <lineage>
        <taxon>Eukaryota</taxon>
        <taxon>Metazoa</taxon>
        <taxon>Chordata</taxon>
        <taxon>Craniata</taxon>
        <taxon>Vertebrata</taxon>
        <taxon>Euteleostomi</taxon>
        <taxon>Archelosauria</taxon>
        <taxon>Archosauria</taxon>
        <taxon>Dinosauria</taxon>
        <taxon>Saurischia</taxon>
        <taxon>Theropoda</taxon>
        <taxon>Coelurosauria</taxon>
        <taxon>Aves</taxon>
        <taxon>Neognathae</taxon>
        <taxon>Galloanserae</taxon>
        <taxon>Galliformes</taxon>
        <taxon>Phasianidae</taxon>
        <taxon>Phasianinae</taxon>
        <taxon>Chrysolophus</taxon>
    </lineage>
</organism>
<dbReference type="GO" id="GO:0060271">
    <property type="term" value="P:cilium assembly"/>
    <property type="evidence" value="ECO:0007669"/>
    <property type="project" value="TreeGrafter"/>
</dbReference>
<dbReference type="AlphaFoldDB" id="A0A8C3LMH0"/>
<evidence type="ECO:0000313" key="3">
    <source>
        <dbReference type="Ensembl" id="ENSCPIP00010012588.1"/>
    </source>
</evidence>
<name>A0A8C3LMH0_CHRPC</name>
<feature type="compositionally biased region" description="Acidic residues" evidence="1">
    <location>
        <begin position="175"/>
        <end position="190"/>
    </location>
</feature>
<dbReference type="Ensembl" id="ENSCPIT00010014928.1">
    <property type="protein sequence ID" value="ENSCPIP00010012588.1"/>
    <property type="gene ID" value="ENSCPIG00010009890.1"/>
</dbReference>
<proteinExistence type="predicted"/>
<dbReference type="PANTHER" id="PTHR23004">
    <property type="entry name" value="DOUBLECORTIN DOMAIN CONTAINING 2"/>
    <property type="match status" value="1"/>
</dbReference>
<feature type="compositionally biased region" description="Polar residues" evidence="1">
    <location>
        <begin position="298"/>
        <end position="307"/>
    </location>
</feature>
<feature type="compositionally biased region" description="Basic and acidic residues" evidence="1">
    <location>
        <begin position="191"/>
        <end position="203"/>
    </location>
</feature>
<dbReference type="GO" id="GO:1902017">
    <property type="term" value="P:regulation of cilium assembly"/>
    <property type="evidence" value="ECO:0007669"/>
    <property type="project" value="TreeGrafter"/>
</dbReference>
<dbReference type="InterPro" id="IPR036572">
    <property type="entry name" value="Doublecortin_dom_sf"/>
</dbReference>
<dbReference type="Pfam" id="PF03607">
    <property type="entry name" value="DCX"/>
    <property type="match status" value="1"/>
</dbReference>
<accession>A0A8C3LMH0</accession>